<dbReference type="EMBL" id="JANPWZ010000782">
    <property type="protein sequence ID" value="KAJ3572229.1"/>
    <property type="molecule type" value="Genomic_DNA"/>
</dbReference>
<dbReference type="Pfam" id="PF00107">
    <property type="entry name" value="ADH_zinc_N"/>
    <property type="match status" value="1"/>
</dbReference>
<dbReference type="Proteomes" id="UP001148614">
    <property type="component" value="Unassembled WGS sequence"/>
</dbReference>
<reference evidence="8" key="1">
    <citation type="submission" date="2022-07" db="EMBL/GenBank/DDBJ databases">
        <title>Genome Sequence of Xylaria arbuscula.</title>
        <authorList>
            <person name="Buettner E."/>
        </authorList>
    </citation>
    <scope>NUCLEOTIDE SEQUENCE</scope>
    <source>
        <strain evidence="8">VT107</strain>
    </source>
</reference>
<proteinExistence type="inferred from homology"/>
<comment type="cofactor">
    <cofactor evidence="1 6">
        <name>Zn(2+)</name>
        <dbReference type="ChEBI" id="CHEBI:29105"/>
    </cofactor>
</comment>
<dbReference type="PROSITE" id="PS00059">
    <property type="entry name" value="ADH_ZINC"/>
    <property type="match status" value="1"/>
</dbReference>
<gene>
    <name evidence="8" type="ORF">NPX13_g5120</name>
</gene>
<evidence type="ECO:0000256" key="2">
    <source>
        <dbReference type="ARBA" id="ARBA00008072"/>
    </source>
</evidence>
<dbReference type="GO" id="GO:0034079">
    <property type="term" value="P:butanediol biosynthetic process"/>
    <property type="evidence" value="ECO:0007669"/>
    <property type="project" value="TreeGrafter"/>
</dbReference>
<dbReference type="SUPFAM" id="SSF50129">
    <property type="entry name" value="GroES-like"/>
    <property type="match status" value="1"/>
</dbReference>
<dbReference type="Gene3D" id="3.90.180.10">
    <property type="entry name" value="Medium-chain alcohol dehydrogenases, catalytic domain"/>
    <property type="match status" value="1"/>
</dbReference>
<organism evidence="8 9">
    <name type="scientific">Xylaria arbuscula</name>
    <dbReference type="NCBI Taxonomy" id="114810"/>
    <lineage>
        <taxon>Eukaryota</taxon>
        <taxon>Fungi</taxon>
        <taxon>Dikarya</taxon>
        <taxon>Ascomycota</taxon>
        <taxon>Pezizomycotina</taxon>
        <taxon>Sordariomycetes</taxon>
        <taxon>Xylariomycetidae</taxon>
        <taxon>Xylariales</taxon>
        <taxon>Xylariaceae</taxon>
        <taxon>Xylaria</taxon>
    </lineage>
</organism>
<comment type="similarity">
    <text evidence="2 6">Belongs to the zinc-containing alcohol dehydrogenase family.</text>
</comment>
<dbReference type="InterPro" id="IPR020843">
    <property type="entry name" value="ER"/>
</dbReference>
<evidence type="ECO:0000313" key="8">
    <source>
        <dbReference type="EMBL" id="KAJ3572229.1"/>
    </source>
</evidence>
<dbReference type="InterPro" id="IPR011032">
    <property type="entry name" value="GroES-like_sf"/>
</dbReference>
<dbReference type="PANTHER" id="PTHR43161:SF23">
    <property type="entry name" value="(R,R)-BUTANEDIOL DEHYDROGENASE-RELATED"/>
    <property type="match status" value="1"/>
</dbReference>
<dbReference type="GO" id="GO:0000721">
    <property type="term" value="F:(R,R)-butanediol dehydrogenase activity"/>
    <property type="evidence" value="ECO:0007669"/>
    <property type="project" value="TreeGrafter"/>
</dbReference>
<evidence type="ECO:0000259" key="7">
    <source>
        <dbReference type="SMART" id="SM00829"/>
    </source>
</evidence>
<dbReference type="InterPro" id="IPR013149">
    <property type="entry name" value="ADH-like_C"/>
</dbReference>
<evidence type="ECO:0000256" key="1">
    <source>
        <dbReference type="ARBA" id="ARBA00001947"/>
    </source>
</evidence>
<keyword evidence="4 6" id="KW-0862">Zinc</keyword>
<dbReference type="InterPro" id="IPR002328">
    <property type="entry name" value="ADH_Zn_CS"/>
</dbReference>
<dbReference type="PANTHER" id="PTHR43161">
    <property type="entry name" value="SORBITOL DEHYDROGENASE"/>
    <property type="match status" value="1"/>
</dbReference>
<evidence type="ECO:0000256" key="6">
    <source>
        <dbReference type="RuleBase" id="RU361277"/>
    </source>
</evidence>
<evidence type="ECO:0000256" key="3">
    <source>
        <dbReference type="ARBA" id="ARBA00022723"/>
    </source>
</evidence>
<dbReference type="VEuPathDB" id="FungiDB:F4678DRAFT_451222"/>
<feature type="domain" description="Enoyl reductase (ER)" evidence="7">
    <location>
        <begin position="8"/>
        <end position="352"/>
    </location>
</feature>
<evidence type="ECO:0000256" key="4">
    <source>
        <dbReference type="ARBA" id="ARBA00022833"/>
    </source>
</evidence>
<dbReference type="CDD" id="cd08233">
    <property type="entry name" value="butanediol_DH_like"/>
    <property type="match status" value="1"/>
</dbReference>
<comment type="caution">
    <text evidence="8">The sequence shown here is derived from an EMBL/GenBank/DDBJ whole genome shotgun (WGS) entry which is preliminary data.</text>
</comment>
<protein>
    <recommendedName>
        <fullName evidence="7">Enoyl reductase (ER) domain-containing protein</fullName>
    </recommendedName>
</protein>
<dbReference type="InterPro" id="IPR013154">
    <property type="entry name" value="ADH-like_N"/>
</dbReference>
<dbReference type="Pfam" id="PF08240">
    <property type="entry name" value="ADH_N"/>
    <property type="match status" value="1"/>
</dbReference>
<evidence type="ECO:0000256" key="5">
    <source>
        <dbReference type="ARBA" id="ARBA00023002"/>
    </source>
</evidence>
<evidence type="ECO:0000313" key="9">
    <source>
        <dbReference type="Proteomes" id="UP001148614"/>
    </source>
</evidence>
<dbReference type="GO" id="GO:0008270">
    <property type="term" value="F:zinc ion binding"/>
    <property type="evidence" value="ECO:0007669"/>
    <property type="project" value="InterPro"/>
</dbReference>
<dbReference type="SMART" id="SM00829">
    <property type="entry name" value="PKS_ER"/>
    <property type="match status" value="1"/>
</dbReference>
<sequence length="357" mass="38250">MRALRYYGPEDVRLKHDLPEPECLPHQVKIKPSWCGICGSDLNAYKYGAGIPFKDTPHPLTGETWPVTLGHEFSGDVVQVGSQAVGSFSVGDRVVVLPILCCGQCIPCRDGIENCCTSLGFLGLMGGGGGLSDFVAVDAQYVFKLPDNVPSDIGALVEPLAVAWHAVSKAHIAAHDDVVIMGAGPIGLATIECIKLRKPRNIIAVEISLERKRLAAILGATVVLDPREDDVVARCKECCDGVGPKVAIDCAGAASSIQTACQAIRPQGRVVNVASWQQAIPFDFNSLLIGEKTITAALSYSKEDFENVIKAMGDGSIHVGNMITRKTTMPRVVEEGFQALLQEKEKHVKILVDVRLA</sequence>
<accession>A0A9W8TMP7</accession>
<keyword evidence="3 6" id="KW-0479">Metal-binding</keyword>
<dbReference type="AlphaFoldDB" id="A0A9W8TMP7"/>
<dbReference type="GO" id="GO:0005737">
    <property type="term" value="C:cytoplasm"/>
    <property type="evidence" value="ECO:0007669"/>
    <property type="project" value="TreeGrafter"/>
</dbReference>
<dbReference type="Gene3D" id="3.40.50.720">
    <property type="entry name" value="NAD(P)-binding Rossmann-like Domain"/>
    <property type="match status" value="1"/>
</dbReference>
<dbReference type="SUPFAM" id="SSF51735">
    <property type="entry name" value="NAD(P)-binding Rossmann-fold domains"/>
    <property type="match status" value="1"/>
</dbReference>
<keyword evidence="5" id="KW-0560">Oxidoreductase</keyword>
<keyword evidence="9" id="KW-1185">Reference proteome</keyword>
<name>A0A9W8TMP7_9PEZI</name>
<dbReference type="InterPro" id="IPR036291">
    <property type="entry name" value="NAD(P)-bd_dom_sf"/>
</dbReference>